<dbReference type="OrthoDB" id="5569385at2"/>
<dbReference type="EMBL" id="OCND01000001">
    <property type="protein sequence ID" value="SOD50952.1"/>
    <property type="molecule type" value="Genomic_DNA"/>
</dbReference>
<dbReference type="Proteomes" id="UP000219374">
    <property type="component" value="Unassembled WGS sequence"/>
</dbReference>
<feature type="transmembrane region" description="Helical" evidence="1">
    <location>
        <begin position="96"/>
        <end position="119"/>
    </location>
</feature>
<protein>
    <recommendedName>
        <fullName evidence="4">Signal transducing protein</fullName>
    </recommendedName>
</protein>
<reference evidence="2 3" key="1">
    <citation type="submission" date="2017-09" db="EMBL/GenBank/DDBJ databases">
        <authorList>
            <person name="Ehlers B."/>
            <person name="Leendertz F.H."/>
        </authorList>
    </citation>
    <scope>NUCLEOTIDE SEQUENCE [LARGE SCALE GENOMIC DNA]</scope>
    <source>
        <strain evidence="2 3">CGMCC 1.10978</strain>
    </source>
</reference>
<keyword evidence="1" id="KW-0472">Membrane</keyword>
<keyword evidence="1" id="KW-1133">Transmembrane helix</keyword>
<evidence type="ECO:0000313" key="3">
    <source>
        <dbReference type="Proteomes" id="UP000219374"/>
    </source>
</evidence>
<keyword evidence="1" id="KW-0812">Transmembrane</keyword>
<evidence type="ECO:0000313" key="2">
    <source>
        <dbReference type="EMBL" id="SOD50952.1"/>
    </source>
</evidence>
<proteinExistence type="predicted"/>
<dbReference type="InterPro" id="IPR046162">
    <property type="entry name" value="DUF6164"/>
</dbReference>
<keyword evidence="3" id="KW-1185">Reference proteome</keyword>
<name>A0A286CX25_9GAMM</name>
<organism evidence="2 3">
    <name type="scientific">Pseudoxanthomonas wuyuanensis</name>
    <dbReference type="NCBI Taxonomy" id="1073196"/>
    <lineage>
        <taxon>Bacteria</taxon>
        <taxon>Pseudomonadati</taxon>
        <taxon>Pseudomonadota</taxon>
        <taxon>Gammaproteobacteria</taxon>
        <taxon>Lysobacterales</taxon>
        <taxon>Lysobacteraceae</taxon>
        <taxon>Pseudoxanthomonas</taxon>
    </lineage>
</organism>
<sequence length="121" mass="13686">MRKLLLNLRNVPDDEAAEVRELLKRHEIAFYETQPSPWGVSAGGIWLQDGADFPRAKPLLDAYQAERATRARAEHAEALREGRAETFFGQLRQKPLYVLGMLAAVVAILLLTLALPYLFLR</sequence>
<evidence type="ECO:0000256" key="1">
    <source>
        <dbReference type="SAM" id="Phobius"/>
    </source>
</evidence>
<dbReference type="AlphaFoldDB" id="A0A286CX25"/>
<dbReference type="RefSeq" id="WP_097120171.1">
    <property type="nucleotide sequence ID" value="NZ_OCND01000001.1"/>
</dbReference>
<evidence type="ECO:0008006" key="4">
    <source>
        <dbReference type="Google" id="ProtNLM"/>
    </source>
</evidence>
<dbReference type="Pfam" id="PF19661">
    <property type="entry name" value="DUF6164"/>
    <property type="match status" value="1"/>
</dbReference>
<accession>A0A286CX25</accession>
<gene>
    <name evidence="2" type="ORF">SAMN06296416_101375</name>
</gene>